<evidence type="ECO:0000256" key="3">
    <source>
        <dbReference type="PROSITE-ProRule" id="PRU10141"/>
    </source>
</evidence>
<dbReference type="Gene3D" id="1.10.510.10">
    <property type="entry name" value="Transferase(Phosphotransferase) domain 1"/>
    <property type="match status" value="1"/>
</dbReference>
<dbReference type="Pfam" id="PF00069">
    <property type="entry name" value="Pkinase"/>
    <property type="match status" value="1"/>
</dbReference>
<feature type="domain" description="Protein kinase" evidence="5">
    <location>
        <begin position="40"/>
        <end position="397"/>
    </location>
</feature>
<dbReference type="InterPro" id="IPR017441">
    <property type="entry name" value="Protein_kinase_ATP_BS"/>
</dbReference>
<sequence length="440" mass="49903">MQAAVMEVSSEPSPIPYQHVTITSELIHTRTDDFHKINQYTKLGRIGKGKHGQVFLCRDDDGQEWAMKRIKRVNQQEKKMKSLKRNYQKEVERGNPVMDSAMNSIRKEIEILKYCRHPNVVRLLEVIDDAEDNKVYLIQENLAAGPVEWKVDIGEESKPLLTLAQTLRIMRDVILGLEYLHHEGIIHRDLKPYNVIYTADRRSVKLIDFGVAHYVPPSSLLPSSSSTFRSKGKERVKAEESPIDTALFPAADLMKRIGTPSFLAPEIVWFYDDIPSTTPTQPISSGPPARPPITNAIDTWSLGITFYCLLFGRVPFEAQPDQSNSIYSSEYSVYSQICKADWKVDEFMGAECVRTGGRFPQDSTRESTAIIHLLDQMLQKDPARRITLSDIKAHPWILKDINNPQEWIQLTSPSGGGKPPSASWVKNASMKFLKLMPGPR</sequence>
<dbReference type="PROSITE" id="PS00107">
    <property type="entry name" value="PROTEIN_KINASE_ATP"/>
    <property type="match status" value="1"/>
</dbReference>
<reference evidence="7" key="1">
    <citation type="submission" date="2014-04" db="EMBL/GenBank/DDBJ databases">
        <title>Evolutionary Origins and Diversification of the Mycorrhizal Mutualists.</title>
        <authorList>
            <consortium name="DOE Joint Genome Institute"/>
            <consortium name="Mycorrhizal Genomics Consortium"/>
            <person name="Kohler A."/>
            <person name="Kuo A."/>
            <person name="Nagy L.G."/>
            <person name="Floudas D."/>
            <person name="Copeland A."/>
            <person name="Barry K.W."/>
            <person name="Cichocki N."/>
            <person name="Veneault-Fourrey C."/>
            <person name="LaButti K."/>
            <person name="Lindquist E.A."/>
            <person name="Lipzen A."/>
            <person name="Lundell T."/>
            <person name="Morin E."/>
            <person name="Murat C."/>
            <person name="Riley R."/>
            <person name="Ohm R."/>
            <person name="Sun H."/>
            <person name="Tunlid A."/>
            <person name="Henrissat B."/>
            <person name="Grigoriev I.V."/>
            <person name="Hibbett D.S."/>
            <person name="Martin F."/>
        </authorList>
    </citation>
    <scope>NUCLEOTIDE SEQUENCE [LARGE SCALE GENOMIC DNA]</scope>
    <source>
        <strain evidence="7">FD-334 SS-4</strain>
    </source>
</reference>
<name>A0A0D2LM19_HYPSF</name>
<dbReference type="GO" id="GO:0004674">
    <property type="term" value="F:protein serine/threonine kinase activity"/>
    <property type="evidence" value="ECO:0007669"/>
    <property type="project" value="UniProtKB-KW"/>
</dbReference>
<keyword evidence="2 3" id="KW-0067">ATP-binding</keyword>
<dbReference type="GO" id="GO:0044773">
    <property type="term" value="P:mitotic DNA damage checkpoint signaling"/>
    <property type="evidence" value="ECO:0007669"/>
    <property type="project" value="TreeGrafter"/>
</dbReference>
<dbReference type="PANTHER" id="PTHR44167:SF24">
    <property type="entry name" value="SERINE_THREONINE-PROTEIN KINASE CHK2"/>
    <property type="match status" value="1"/>
</dbReference>
<dbReference type="CDD" id="cd14008">
    <property type="entry name" value="STKc_LKB1_CaMKK"/>
    <property type="match status" value="1"/>
</dbReference>
<dbReference type="PROSITE" id="PS00108">
    <property type="entry name" value="PROTEIN_KINASE_ST"/>
    <property type="match status" value="1"/>
</dbReference>
<protein>
    <recommendedName>
        <fullName evidence="5">Protein kinase domain-containing protein</fullName>
    </recommendedName>
</protein>
<gene>
    <name evidence="6" type="ORF">HYPSUDRAFT_633548</name>
</gene>
<dbReference type="GO" id="GO:0005524">
    <property type="term" value="F:ATP binding"/>
    <property type="evidence" value="ECO:0007669"/>
    <property type="project" value="UniProtKB-UniRule"/>
</dbReference>
<feature type="binding site" evidence="3">
    <location>
        <position position="68"/>
    </location>
    <ligand>
        <name>ATP</name>
        <dbReference type="ChEBI" id="CHEBI:30616"/>
    </ligand>
</feature>
<keyword evidence="4" id="KW-0723">Serine/threonine-protein kinase</keyword>
<evidence type="ECO:0000256" key="4">
    <source>
        <dbReference type="RuleBase" id="RU000304"/>
    </source>
</evidence>
<evidence type="ECO:0000256" key="1">
    <source>
        <dbReference type="ARBA" id="ARBA00022741"/>
    </source>
</evidence>
<dbReference type="PANTHER" id="PTHR44167">
    <property type="entry name" value="OVARIAN-SPECIFIC SERINE/THREONINE-PROTEIN KINASE LOK-RELATED"/>
    <property type="match status" value="1"/>
</dbReference>
<dbReference type="InterPro" id="IPR011009">
    <property type="entry name" value="Kinase-like_dom_sf"/>
</dbReference>
<organism evidence="6 7">
    <name type="scientific">Hypholoma sublateritium (strain FD-334 SS-4)</name>
    <dbReference type="NCBI Taxonomy" id="945553"/>
    <lineage>
        <taxon>Eukaryota</taxon>
        <taxon>Fungi</taxon>
        <taxon>Dikarya</taxon>
        <taxon>Basidiomycota</taxon>
        <taxon>Agaricomycotina</taxon>
        <taxon>Agaricomycetes</taxon>
        <taxon>Agaricomycetidae</taxon>
        <taxon>Agaricales</taxon>
        <taxon>Agaricineae</taxon>
        <taxon>Strophariaceae</taxon>
        <taxon>Hypholoma</taxon>
    </lineage>
</organism>
<comment type="similarity">
    <text evidence="4">Belongs to the protein kinase superfamily.</text>
</comment>
<evidence type="ECO:0000256" key="2">
    <source>
        <dbReference type="ARBA" id="ARBA00022840"/>
    </source>
</evidence>
<dbReference type="Gene3D" id="3.30.200.20">
    <property type="entry name" value="Phosphorylase Kinase, domain 1"/>
    <property type="match status" value="1"/>
</dbReference>
<dbReference type="SMART" id="SM00220">
    <property type="entry name" value="S_TKc"/>
    <property type="match status" value="1"/>
</dbReference>
<keyword evidence="4" id="KW-0418">Kinase</keyword>
<dbReference type="GO" id="GO:0005634">
    <property type="term" value="C:nucleus"/>
    <property type="evidence" value="ECO:0007669"/>
    <property type="project" value="TreeGrafter"/>
</dbReference>
<proteinExistence type="inferred from homology"/>
<evidence type="ECO:0000259" key="5">
    <source>
        <dbReference type="PROSITE" id="PS50011"/>
    </source>
</evidence>
<dbReference type="EMBL" id="KN817520">
    <property type="protein sequence ID" value="KJA29022.1"/>
    <property type="molecule type" value="Genomic_DNA"/>
</dbReference>
<dbReference type="OMA" id="AENGMVC"/>
<dbReference type="Proteomes" id="UP000054270">
    <property type="component" value="Unassembled WGS sequence"/>
</dbReference>
<evidence type="ECO:0000313" key="7">
    <source>
        <dbReference type="Proteomes" id="UP000054270"/>
    </source>
</evidence>
<dbReference type="OrthoDB" id="68483at2759"/>
<dbReference type="SUPFAM" id="SSF56112">
    <property type="entry name" value="Protein kinase-like (PK-like)"/>
    <property type="match status" value="1"/>
</dbReference>
<evidence type="ECO:0000313" key="6">
    <source>
        <dbReference type="EMBL" id="KJA29022.1"/>
    </source>
</evidence>
<dbReference type="PROSITE" id="PS50011">
    <property type="entry name" value="PROTEIN_KINASE_DOM"/>
    <property type="match status" value="1"/>
</dbReference>
<dbReference type="AlphaFoldDB" id="A0A0D2LM19"/>
<keyword evidence="1 3" id="KW-0547">Nucleotide-binding</keyword>
<dbReference type="InterPro" id="IPR008271">
    <property type="entry name" value="Ser/Thr_kinase_AS"/>
</dbReference>
<dbReference type="STRING" id="945553.A0A0D2LM19"/>
<keyword evidence="4" id="KW-0808">Transferase</keyword>
<dbReference type="InterPro" id="IPR000719">
    <property type="entry name" value="Prot_kinase_dom"/>
</dbReference>
<keyword evidence="7" id="KW-1185">Reference proteome</keyword>
<accession>A0A0D2LM19</accession>